<accession>A0A7S4ALA8</accession>
<reference evidence="2" key="1">
    <citation type="submission" date="2021-01" db="EMBL/GenBank/DDBJ databases">
        <authorList>
            <person name="Corre E."/>
            <person name="Pelletier E."/>
            <person name="Niang G."/>
            <person name="Scheremetjew M."/>
            <person name="Finn R."/>
            <person name="Kale V."/>
            <person name="Holt S."/>
            <person name="Cochrane G."/>
            <person name="Meng A."/>
            <person name="Brown T."/>
            <person name="Cohen L."/>
        </authorList>
    </citation>
    <scope>NUCLEOTIDE SEQUENCE</scope>
    <source>
        <strain evidence="2">10249 10 AB</strain>
    </source>
</reference>
<feature type="region of interest" description="Disordered" evidence="1">
    <location>
        <begin position="90"/>
        <end position="119"/>
    </location>
</feature>
<name>A0A7S4ALA8_9STRA</name>
<dbReference type="SUPFAM" id="SSF48452">
    <property type="entry name" value="TPR-like"/>
    <property type="match status" value="1"/>
</dbReference>
<gene>
    <name evidence="2" type="ORF">PAUS00366_LOCUS12440</name>
</gene>
<sequence>MRGEKLVVGSIVRAKRGSKRCRAMVATVGGDDGDRDCTRTRTVCILWEPIYPHPLYGRFLIVPKSIRREIEQDEVTVDVETVEELFPFENNEPTTDTATATATARSGSDNEASATATSSSIALWKERGDQLLRLGDASAATSYYEKALSDSSSVSIGGSIIISVEGFPRIAEVDCVDDGNDDGNGGSTIDVTLVHSEEERTVKETAILLSIMQKDTDNLQERILLNLARCMLQLSELDAANRPKYLKAAVLATTLVLTLSSFREEQKQIPRDDSAVVLPANSETALVLRCKAYSSLSKWKNALSDARQLVKSGINQEQGKKLLAGVERKKKMQSKTDKKLAKQICRLVESATAANEISAEITPRY</sequence>
<dbReference type="AlphaFoldDB" id="A0A7S4ALA8"/>
<organism evidence="2">
    <name type="scientific">Pseudo-nitzschia australis</name>
    <dbReference type="NCBI Taxonomy" id="44445"/>
    <lineage>
        <taxon>Eukaryota</taxon>
        <taxon>Sar</taxon>
        <taxon>Stramenopiles</taxon>
        <taxon>Ochrophyta</taxon>
        <taxon>Bacillariophyta</taxon>
        <taxon>Bacillariophyceae</taxon>
        <taxon>Bacillariophycidae</taxon>
        <taxon>Bacillariales</taxon>
        <taxon>Bacillariaceae</taxon>
        <taxon>Pseudo-nitzschia</taxon>
    </lineage>
</organism>
<evidence type="ECO:0000256" key="1">
    <source>
        <dbReference type="SAM" id="MobiDB-lite"/>
    </source>
</evidence>
<proteinExistence type="predicted"/>
<dbReference type="EMBL" id="HBIX01017240">
    <property type="protein sequence ID" value="CAE0719686.1"/>
    <property type="molecule type" value="Transcribed_RNA"/>
</dbReference>
<protein>
    <submittedName>
        <fullName evidence="2">Uncharacterized protein</fullName>
    </submittedName>
</protein>
<dbReference type="Gene3D" id="1.25.40.10">
    <property type="entry name" value="Tetratricopeptide repeat domain"/>
    <property type="match status" value="1"/>
</dbReference>
<evidence type="ECO:0000313" key="2">
    <source>
        <dbReference type="EMBL" id="CAE0719686.1"/>
    </source>
</evidence>
<feature type="compositionally biased region" description="Low complexity" evidence="1">
    <location>
        <begin position="94"/>
        <end position="104"/>
    </location>
</feature>
<dbReference type="InterPro" id="IPR011990">
    <property type="entry name" value="TPR-like_helical_dom_sf"/>
</dbReference>